<evidence type="ECO:0000313" key="6">
    <source>
        <dbReference type="Proteomes" id="UP000193404"/>
    </source>
</evidence>
<sequence>MLLDLIFIGLLLIVFHFVEPVYYFKYVSGKRLDISRTLADPPHVSIIVPTYNEGDKIVDKIKNILESYPKDYMEILVVDASNDNTVDIVKSLNIPQLRIIKEEKRRGKIFAVKEGIKMSKYNIVIITDADAFWKSNLFNAVKYLTGSVGAVSCIKTANNDLENAYRSFYNLIRLGESAIFSSPIFHGEMTAFRKDVLNENEIPNVGADDSTIATLVSLKGYRAICVDNMLAYELAPKDLKDYISWKMRRGSHLIRLFLRFIRPVMRSNNKKFKEVFLEEFYLHLINPWILVLGIVLLFLGNFILALGLIGLALIAYLVSKRVRNYIRAWIPNQFFLILAQIFSLKGEVLAWKKEKK</sequence>
<keyword evidence="6" id="KW-1185">Reference proteome</keyword>
<protein>
    <submittedName>
        <fullName evidence="5">Glycosyl transferase family 2</fullName>
    </submittedName>
</protein>
<dbReference type="SUPFAM" id="SSF53448">
    <property type="entry name" value="Nucleotide-diphospho-sugar transferases"/>
    <property type="match status" value="1"/>
</dbReference>
<feature type="transmembrane region" description="Helical" evidence="3">
    <location>
        <begin position="6"/>
        <end position="24"/>
    </location>
</feature>
<dbReference type="OrthoDB" id="43988at2157"/>
<dbReference type="EMBL" id="CP020477">
    <property type="protein sequence ID" value="ARM74643.1"/>
    <property type="molecule type" value="Genomic_DNA"/>
</dbReference>
<dbReference type="Proteomes" id="UP000193404">
    <property type="component" value="Chromosome"/>
</dbReference>
<evidence type="ECO:0000256" key="2">
    <source>
        <dbReference type="ARBA" id="ARBA00022679"/>
    </source>
</evidence>
<keyword evidence="3" id="KW-0472">Membrane</keyword>
<dbReference type="STRING" id="282676.B6F84_00455"/>
<evidence type="ECO:0000313" key="5">
    <source>
        <dbReference type="EMBL" id="ARM74643.1"/>
    </source>
</evidence>
<dbReference type="AlphaFoldDB" id="A0A1W6JWK6"/>
<name>A0A1W6JWK6_9CREN</name>
<evidence type="ECO:0000259" key="4">
    <source>
        <dbReference type="Pfam" id="PF00535"/>
    </source>
</evidence>
<keyword evidence="1" id="KW-0328">Glycosyltransferase</keyword>
<dbReference type="Gene3D" id="3.90.550.10">
    <property type="entry name" value="Spore Coat Polysaccharide Biosynthesis Protein SpsA, Chain A"/>
    <property type="match status" value="1"/>
</dbReference>
<feature type="transmembrane region" description="Helical" evidence="3">
    <location>
        <begin position="288"/>
        <end position="318"/>
    </location>
</feature>
<keyword evidence="3" id="KW-0812">Transmembrane</keyword>
<keyword evidence="2 5" id="KW-0808">Transferase</keyword>
<dbReference type="Pfam" id="PF00535">
    <property type="entry name" value="Glycos_transf_2"/>
    <property type="match status" value="1"/>
</dbReference>
<reference evidence="5 6" key="1">
    <citation type="submission" date="2017-03" db="EMBL/GenBank/DDBJ databases">
        <title>Sulfur activation and transportation mechanism of thermophilic Archaea Acidianus manzaensis YN-25.</title>
        <authorList>
            <person name="Ma Y."/>
            <person name="Yang Y."/>
            <person name="Xia J."/>
        </authorList>
    </citation>
    <scope>NUCLEOTIDE SEQUENCE [LARGE SCALE GENOMIC DNA]</scope>
    <source>
        <strain evidence="5 6">YN-25</strain>
    </source>
</reference>
<organism evidence="5 6">
    <name type="scientific">Acidianus manzaensis</name>
    <dbReference type="NCBI Taxonomy" id="282676"/>
    <lineage>
        <taxon>Archaea</taxon>
        <taxon>Thermoproteota</taxon>
        <taxon>Thermoprotei</taxon>
        <taxon>Sulfolobales</taxon>
        <taxon>Sulfolobaceae</taxon>
        <taxon>Acidianus</taxon>
    </lineage>
</organism>
<feature type="domain" description="Glycosyltransferase 2-like" evidence="4">
    <location>
        <begin position="45"/>
        <end position="198"/>
    </location>
</feature>
<keyword evidence="3" id="KW-1133">Transmembrane helix</keyword>
<dbReference type="InterPro" id="IPR001173">
    <property type="entry name" value="Glyco_trans_2-like"/>
</dbReference>
<dbReference type="GO" id="GO:0016757">
    <property type="term" value="F:glycosyltransferase activity"/>
    <property type="evidence" value="ECO:0007669"/>
    <property type="project" value="UniProtKB-KW"/>
</dbReference>
<dbReference type="PANTHER" id="PTHR43630">
    <property type="entry name" value="POLY-BETA-1,6-N-ACETYL-D-GLUCOSAMINE SYNTHASE"/>
    <property type="match status" value="1"/>
</dbReference>
<dbReference type="KEGG" id="aman:B6F84_00455"/>
<gene>
    <name evidence="5" type="ORF">B6F84_00455</name>
</gene>
<accession>A0A1W6JWK6</accession>
<dbReference type="RefSeq" id="WP_148690390.1">
    <property type="nucleotide sequence ID" value="NZ_CP020477.1"/>
</dbReference>
<dbReference type="PANTHER" id="PTHR43630:SF1">
    <property type="entry name" value="POLY-BETA-1,6-N-ACETYL-D-GLUCOSAMINE SYNTHASE"/>
    <property type="match status" value="1"/>
</dbReference>
<proteinExistence type="predicted"/>
<evidence type="ECO:0000256" key="3">
    <source>
        <dbReference type="SAM" id="Phobius"/>
    </source>
</evidence>
<dbReference type="GeneID" id="41589342"/>
<dbReference type="InterPro" id="IPR029044">
    <property type="entry name" value="Nucleotide-diphossugar_trans"/>
</dbReference>
<evidence type="ECO:0000256" key="1">
    <source>
        <dbReference type="ARBA" id="ARBA00022676"/>
    </source>
</evidence>